<name>A0ABT6MPD1_9GAMM</name>
<dbReference type="InterPro" id="IPR002816">
    <property type="entry name" value="TraB/PrgY/GumN_fam"/>
</dbReference>
<dbReference type="EMBL" id="JARYGX010000013">
    <property type="protein sequence ID" value="MDH7452479.1"/>
    <property type="molecule type" value="Genomic_DNA"/>
</dbReference>
<dbReference type="InterPro" id="IPR047111">
    <property type="entry name" value="YbaP-like"/>
</dbReference>
<accession>A0ABT6MPD1</accession>
<evidence type="ECO:0000256" key="1">
    <source>
        <dbReference type="SAM" id="SignalP"/>
    </source>
</evidence>
<proteinExistence type="predicted"/>
<evidence type="ECO:0000313" key="3">
    <source>
        <dbReference type="Proteomes" id="UP001160550"/>
    </source>
</evidence>
<sequence length="320" mass="34793">MRLRRNARRSFRSALALATLLALAGAAHADAAREQAPVPLMWKVSDQDSSLYLLGSFHLLKPADYPLSRDIDVALADAEQVVFEIPPEELGSPMLGMQMGQAALRTDGTGLDSELPEQTRQALAEWTRANAAPLEAMKLPAQALQMFEPWFVGLMVTVVEMGKAGLDPTLGLDTHLARRAGETGKATAGLETGVEQIAFLDGMDRAEQLQFLQQALEGAAEGPAEIDKLHSAWRNGDAAALWEGMAADMRREFPDLYRRINVERNAAWVPKLEAKLQAPEGDDVLVVVGALHLLGEDGVVEQLRAKGYEVERICSACSKD</sequence>
<dbReference type="RefSeq" id="WP_280941687.1">
    <property type="nucleotide sequence ID" value="NZ_JARYGX010000013.1"/>
</dbReference>
<reference evidence="2" key="1">
    <citation type="journal article" date="2007" name="Int. J. Syst. Evol. Microbiol.">
        <title>Luteimonas composti sp. nov., a moderately thermophilic bacterium isolated from food waste.</title>
        <authorList>
            <person name="Young C.C."/>
            <person name="Kampfer P."/>
            <person name="Chen W.M."/>
            <person name="Yen W.S."/>
            <person name="Arun A.B."/>
            <person name="Lai W.A."/>
            <person name="Shen F.T."/>
            <person name="Rekha P.D."/>
            <person name="Lin K.Y."/>
            <person name="Chou J.H."/>
        </authorList>
    </citation>
    <scope>NUCLEOTIDE SEQUENCE</scope>
    <source>
        <strain evidence="2">CC-YY355</strain>
    </source>
</reference>
<keyword evidence="3" id="KW-1185">Reference proteome</keyword>
<comment type="caution">
    <text evidence="2">The sequence shown here is derived from an EMBL/GenBank/DDBJ whole genome shotgun (WGS) entry which is preliminary data.</text>
</comment>
<dbReference type="PANTHER" id="PTHR40590">
    <property type="entry name" value="CYTOPLASMIC PROTEIN-RELATED"/>
    <property type="match status" value="1"/>
</dbReference>
<feature type="signal peptide" evidence="1">
    <location>
        <begin position="1"/>
        <end position="29"/>
    </location>
</feature>
<dbReference type="Proteomes" id="UP001160550">
    <property type="component" value="Unassembled WGS sequence"/>
</dbReference>
<feature type="chain" id="PRO_5047295416" evidence="1">
    <location>
        <begin position="30"/>
        <end position="320"/>
    </location>
</feature>
<dbReference type="CDD" id="cd14789">
    <property type="entry name" value="Tiki"/>
    <property type="match status" value="1"/>
</dbReference>
<evidence type="ECO:0000313" key="2">
    <source>
        <dbReference type="EMBL" id="MDH7452479.1"/>
    </source>
</evidence>
<dbReference type="PANTHER" id="PTHR40590:SF1">
    <property type="entry name" value="CYTOPLASMIC PROTEIN"/>
    <property type="match status" value="1"/>
</dbReference>
<dbReference type="Pfam" id="PF01963">
    <property type="entry name" value="TraB_PrgY_gumN"/>
    <property type="match status" value="1"/>
</dbReference>
<organism evidence="2 3">
    <name type="scientific">Luteimonas composti</name>
    <dbReference type="NCBI Taxonomy" id="398257"/>
    <lineage>
        <taxon>Bacteria</taxon>
        <taxon>Pseudomonadati</taxon>
        <taxon>Pseudomonadota</taxon>
        <taxon>Gammaproteobacteria</taxon>
        <taxon>Lysobacterales</taxon>
        <taxon>Lysobacteraceae</taxon>
        <taxon>Luteimonas</taxon>
    </lineage>
</organism>
<gene>
    <name evidence="2" type="ORF">QF205_05185</name>
</gene>
<reference evidence="2" key="2">
    <citation type="submission" date="2023-04" db="EMBL/GenBank/DDBJ databases">
        <authorList>
            <person name="Sun J.-Q."/>
        </authorList>
    </citation>
    <scope>NUCLEOTIDE SEQUENCE</scope>
    <source>
        <strain evidence="2">CC-YY355</strain>
    </source>
</reference>
<keyword evidence="1" id="KW-0732">Signal</keyword>
<protein>
    <submittedName>
        <fullName evidence="2">TraB/GumN family protein</fullName>
    </submittedName>
</protein>